<keyword evidence="2" id="KW-0067">ATP-binding</keyword>
<dbReference type="EMBL" id="CAJNON010000310">
    <property type="protein sequence ID" value="CAF1186870.1"/>
    <property type="molecule type" value="Genomic_DNA"/>
</dbReference>
<organism evidence="5 6">
    <name type="scientific">Adineta steineri</name>
    <dbReference type="NCBI Taxonomy" id="433720"/>
    <lineage>
        <taxon>Eukaryota</taxon>
        <taxon>Metazoa</taxon>
        <taxon>Spiralia</taxon>
        <taxon>Gnathifera</taxon>
        <taxon>Rotifera</taxon>
        <taxon>Eurotatoria</taxon>
        <taxon>Bdelloidea</taxon>
        <taxon>Adinetida</taxon>
        <taxon>Adinetidae</taxon>
        <taxon>Adineta</taxon>
    </lineage>
</organism>
<feature type="domain" description="Protein kinase" evidence="4">
    <location>
        <begin position="334"/>
        <end position="497"/>
    </location>
</feature>
<dbReference type="OrthoDB" id="6071166at2759"/>
<dbReference type="PROSITE" id="PS50011">
    <property type="entry name" value="PROTEIN_KINASE_DOM"/>
    <property type="match status" value="1"/>
</dbReference>
<feature type="region of interest" description="Disordered" evidence="3">
    <location>
        <begin position="94"/>
        <end position="128"/>
    </location>
</feature>
<dbReference type="GO" id="GO:0004713">
    <property type="term" value="F:protein tyrosine kinase activity"/>
    <property type="evidence" value="ECO:0007669"/>
    <property type="project" value="InterPro"/>
</dbReference>
<feature type="region of interest" description="Disordered" evidence="3">
    <location>
        <begin position="280"/>
        <end position="310"/>
    </location>
</feature>
<dbReference type="SUPFAM" id="SSF56112">
    <property type="entry name" value="Protein kinase-like (PK-like)"/>
    <property type="match status" value="1"/>
</dbReference>
<gene>
    <name evidence="5" type="ORF">VCS650_LOCUS24821</name>
</gene>
<protein>
    <recommendedName>
        <fullName evidence="4">Protein kinase domain-containing protein</fullName>
    </recommendedName>
</protein>
<evidence type="ECO:0000259" key="4">
    <source>
        <dbReference type="PROSITE" id="PS50011"/>
    </source>
</evidence>
<keyword evidence="1" id="KW-0547">Nucleotide-binding</keyword>
<name>A0A814VGT5_9BILA</name>
<dbReference type="InterPro" id="IPR011009">
    <property type="entry name" value="Kinase-like_dom_sf"/>
</dbReference>
<sequence length="497" mass="57206">MGTKISRQHRRTALARDNIPRIANQDIQNFNEIFSSTTAEIPLEQEKSHNHLVTKKHRHDPNIQKEALNIRKSQSTGNLSSTTLVFTDQQLLNNQKKQTHRNKASSSQISSRVHSDSTTSFDQISSSKLKRKKIPYNSQVDFIDSKVKIIKRNCPGYAVGGEDKDHSWRMVTLSIKYSMGVGIESLMGTKTARQHRRTALARGNIPRIANQEIQNFKEFFSSTTAEISIEEEKSHNHLATKKHRHDPNIQKEALNIRKSQSTGNLSSATLVFTDQQLLNDQKKQTHRNKASSSQNSSRVHSDSTTSFDQISSSKLKRKKIPYNSQLDFINSKDLKYVREIRKGNFGTVHHALYKGIYDVALKTLNIQDENPNRSSIFNEHDYMYVIRQQTSVMIRLRHANLLRIIGVTFFESQQSSWITAFMRNGERPFGNMTDYALQIVLKNPSEILSRYVPKPRHCGSDETYTHIILPCLTYNVKMRPRFRDLKQRILDTLVNEI</sequence>
<dbReference type="InterPro" id="IPR020635">
    <property type="entry name" value="Tyr_kinase_cat_dom"/>
</dbReference>
<comment type="caution">
    <text evidence="5">The sequence shown here is derived from an EMBL/GenBank/DDBJ whole genome shotgun (WGS) entry which is preliminary data.</text>
</comment>
<dbReference type="AlphaFoldDB" id="A0A814VGT5"/>
<dbReference type="Gene3D" id="3.30.200.20">
    <property type="entry name" value="Phosphorylase Kinase, domain 1"/>
    <property type="match status" value="1"/>
</dbReference>
<dbReference type="GO" id="GO:0005524">
    <property type="term" value="F:ATP binding"/>
    <property type="evidence" value="ECO:0007669"/>
    <property type="project" value="UniProtKB-KW"/>
</dbReference>
<evidence type="ECO:0000313" key="5">
    <source>
        <dbReference type="EMBL" id="CAF1186870.1"/>
    </source>
</evidence>
<feature type="compositionally biased region" description="Polar residues" evidence="3">
    <location>
        <begin position="290"/>
        <end position="310"/>
    </location>
</feature>
<evidence type="ECO:0000313" key="6">
    <source>
        <dbReference type="Proteomes" id="UP000663891"/>
    </source>
</evidence>
<evidence type="ECO:0000256" key="3">
    <source>
        <dbReference type="SAM" id="MobiDB-lite"/>
    </source>
</evidence>
<reference evidence="5" key="1">
    <citation type="submission" date="2021-02" db="EMBL/GenBank/DDBJ databases">
        <authorList>
            <person name="Nowell W R."/>
        </authorList>
    </citation>
    <scope>NUCLEOTIDE SEQUENCE</scope>
</reference>
<accession>A0A814VGT5</accession>
<dbReference type="InterPro" id="IPR050198">
    <property type="entry name" value="Non-receptor_tyrosine_kinases"/>
</dbReference>
<dbReference type="PANTHER" id="PTHR24418">
    <property type="entry name" value="TYROSINE-PROTEIN KINASE"/>
    <property type="match status" value="1"/>
</dbReference>
<evidence type="ECO:0000256" key="2">
    <source>
        <dbReference type="ARBA" id="ARBA00022840"/>
    </source>
</evidence>
<dbReference type="SMART" id="SM00219">
    <property type="entry name" value="TyrKc"/>
    <property type="match status" value="1"/>
</dbReference>
<dbReference type="InterPro" id="IPR001245">
    <property type="entry name" value="Ser-Thr/Tyr_kinase_cat_dom"/>
</dbReference>
<dbReference type="Proteomes" id="UP000663891">
    <property type="component" value="Unassembled WGS sequence"/>
</dbReference>
<proteinExistence type="predicted"/>
<dbReference type="Pfam" id="PF07714">
    <property type="entry name" value="PK_Tyr_Ser-Thr"/>
    <property type="match status" value="1"/>
</dbReference>
<evidence type="ECO:0000256" key="1">
    <source>
        <dbReference type="ARBA" id="ARBA00022741"/>
    </source>
</evidence>
<dbReference type="InterPro" id="IPR000719">
    <property type="entry name" value="Prot_kinase_dom"/>
</dbReference>
<feature type="compositionally biased region" description="Polar residues" evidence="3">
    <location>
        <begin position="104"/>
        <end position="127"/>
    </location>
</feature>